<comment type="caution">
    <text evidence="2">The sequence shown here is derived from an EMBL/GenBank/DDBJ whole genome shotgun (WGS) entry which is preliminary data.</text>
</comment>
<evidence type="ECO:0000313" key="3">
    <source>
        <dbReference type="Proteomes" id="UP000749559"/>
    </source>
</evidence>
<dbReference type="EMBL" id="CAIIXF020000007">
    <property type="protein sequence ID" value="CAH1789467.1"/>
    <property type="molecule type" value="Genomic_DNA"/>
</dbReference>
<dbReference type="PANTHER" id="PTHR13177">
    <property type="entry name" value="DEATH-ASSOCIATED PROTEIN 1"/>
    <property type="match status" value="1"/>
</dbReference>
<feature type="region of interest" description="Disordered" evidence="1">
    <location>
        <begin position="1"/>
        <end position="58"/>
    </location>
</feature>
<accession>A0A8J1XRJ3</accession>
<feature type="region of interest" description="Disordered" evidence="1">
    <location>
        <begin position="85"/>
        <end position="108"/>
    </location>
</feature>
<feature type="compositionally biased region" description="Basic and acidic residues" evidence="1">
    <location>
        <begin position="1"/>
        <end position="11"/>
    </location>
</feature>
<feature type="compositionally biased region" description="Basic and acidic residues" evidence="1">
    <location>
        <begin position="85"/>
        <end position="94"/>
    </location>
</feature>
<protein>
    <submittedName>
        <fullName evidence="2">Uncharacterized protein</fullName>
    </submittedName>
</protein>
<sequence length="108" mass="12135">MASTEEKDLKAGHLPAEKAGGMRIVQKKKLHPDEKGEPVTAEEEEEYGSPPKAETTHDAKVLISGALTQEEKAYPPEAIKVYHEKPIPVHEKRPNVNQQKHIQQPRKQ</sequence>
<name>A0A8J1XRJ3_OWEFU</name>
<keyword evidence="3" id="KW-1185">Reference proteome</keyword>
<dbReference type="GO" id="GO:0034198">
    <property type="term" value="P:cellular response to amino acid starvation"/>
    <property type="evidence" value="ECO:0007669"/>
    <property type="project" value="TreeGrafter"/>
</dbReference>
<gene>
    <name evidence="2" type="ORF">OFUS_LOCUS14816</name>
</gene>
<dbReference type="GO" id="GO:0097190">
    <property type="term" value="P:apoptotic signaling pathway"/>
    <property type="evidence" value="ECO:0007669"/>
    <property type="project" value="TreeGrafter"/>
</dbReference>
<dbReference type="Pfam" id="PF15228">
    <property type="entry name" value="DAP"/>
    <property type="match status" value="1"/>
</dbReference>
<dbReference type="Proteomes" id="UP000749559">
    <property type="component" value="Unassembled WGS sequence"/>
</dbReference>
<evidence type="ECO:0000256" key="1">
    <source>
        <dbReference type="SAM" id="MobiDB-lite"/>
    </source>
</evidence>
<evidence type="ECO:0000313" key="2">
    <source>
        <dbReference type="EMBL" id="CAH1789467.1"/>
    </source>
</evidence>
<dbReference type="OrthoDB" id="5973225at2759"/>
<dbReference type="AlphaFoldDB" id="A0A8J1XRJ3"/>
<dbReference type="PANTHER" id="PTHR13177:SF4">
    <property type="entry name" value="GEO09647P1"/>
    <property type="match status" value="1"/>
</dbReference>
<proteinExistence type="predicted"/>
<dbReference type="GO" id="GO:0010507">
    <property type="term" value="P:negative regulation of autophagy"/>
    <property type="evidence" value="ECO:0007669"/>
    <property type="project" value="TreeGrafter"/>
</dbReference>
<dbReference type="GO" id="GO:0070513">
    <property type="term" value="F:death domain binding"/>
    <property type="evidence" value="ECO:0007669"/>
    <property type="project" value="TreeGrafter"/>
</dbReference>
<organism evidence="2 3">
    <name type="scientific">Owenia fusiformis</name>
    <name type="common">Polychaete worm</name>
    <dbReference type="NCBI Taxonomy" id="6347"/>
    <lineage>
        <taxon>Eukaryota</taxon>
        <taxon>Metazoa</taxon>
        <taxon>Spiralia</taxon>
        <taxon>Lophotrochozoa</taxon>
        <taxon>Annelida</taxon>
        <taxon>Polychaeta</taxon>
        <taxon>Sedentaria</taxon>
        <taxon>Canalipalpata</taxon>
        <taxon>Sabellida</taxon>
        <taxon>Oweniida</taxon>
        <taxon>Oweniidae</taxon>
        <taxon>Owenia</taxon>
    </lineage>
</organism>
<dbReference type="InterPro" id="IPR024130">
    <property type="entry name" value="DAP1/DAPL1"/>
</dbReference>
<reference evidence="2" key="1">
    <citation type="submission" date="2022-03" db="EMBL/GenBank/DDBJ databases">
        <authorList>
            <person name="Martin C."/>
        </authorList>
    </citation>
    <scope>NUCLEOTIDE SEQUENCE</scope>
</reference>